<comment type="caution">
    <text evidence="3">The sequence shown here is derived from an EMBL/GenBank/DDBJ whole genome shotgun (WGS) entry which is preliminary data.</text>
</comment>
<evidence type="ECO:0000256" key="2">
    <source>
        <dbReference type="SAM" id="SignalP"/>
    </source>
</evidence>
<evidence type="ECO:0000313" key="3">
    <source>
        <dbReference type="EMBL" id="GMR44301.1"/>
    </source>
</evidence>
<feature type="transmembrane region" description="Helical" evidence="1">
    <location>
        <begin position="179"/>
        <end position="203"/>
    </location>
</feature>
<keyword evidence="2" id="KW-0732">Signal</keyword>
<reference evidence="4" key="1">
    <citation type="submission" date="2022-10" db="EMBL/GenBank/DDBJ databases">
        <title>Genome assembly of Pristionchus species.</title>
        <authorList>
            <person name="Yoshida K."/>
            <person name="Sommer R.J."/>
        </authorList>
    </citation>
    <scope>NUCLEOTIDE SEQUENCE [LARGE SCALE GENOMIC DNA]</scope>
    <source>
        <strain evidence="4">RS5460</strain>
    </source>
</reference>
<keyword evidence="1" id="KW-1133">Transmembrane helix</keyword>
<keyword evidence="4" id="KW-1185">Reference proteome</keyword>
<proteinExistence type="predicted"/>
<keyword evidence="1" id="KW-0812">Transmembrane</keyword>
<dbReference type="Proteomes" id="UP001328107">
    <property type="component" value="Unassembled WGS sequence"/>
</dbReference>
<evidence type="ECO:0000313" key="4">
    <source>
        <dbReference type="Proteomes" id="UP001328107"/>
    </source>
</evidence>
<organism evidence="3 4">
    <name type="scientific">Pristionchus mayeri</name>
    <dbReference type="NCBI Taxonomy" id="1317129"/>
    <lineage>
        <taxon>Eukaryota</taxon>
        <taxon>Metazoa</taxon>
        <taxon>Ecdysozoa</taxon>
        <taxon>Nematoda</taxon>
        <taxon>Chromadorea</taxon>
        <taxon>Rhabditida</taxon>
        <taxon>Rhabditina</taxon>
        <taxon>Diplogasteromorpha</taxon>
        <taxon>Diplogasteroidea</taxon>
        <taxon>Neodiplogasteridae</taxon>
        <taxon>Pristionchus</taxon>
    </lineage>
</organism>
<keyword evidence="1" id="KW-0472">Membrane</keyword>
<dbReference type="AlphaFoldDB" id="A0AAN5CHH6"/>
<name>A0AAN5CHH6_9BILA</name>
<evidence type="ECO:0000256" key="1">
    <source>
        <dbReference type="SAM" id="Phobius"/>
    </source>
</evidence>
<dbReference type="EMBL" id="BTRK01000003">
    <property type="protein sequence ID" value="GMR44301.1"/>
    <property type="molecule type" value="Genomic_DNA"/>
</dbReference>
<protein>
    <submittedName>
        <fullName evidence="3">Uncharacterized protein</fullName>
    </submittedName>
</protein>
<feature type="chain" id="PRO_5042987916" evidence="2">
    <location>
        <begin position="34"/>
        <end position="254"/>
    </location>
</feature>
<sequence length="254" mass="27705">MAFLASNGRRPLHVRSVAGAIAILLVCSSCVRAADSAADGCPDMDKKDDQKAGGEKITTVGLNLVDTEQGKQILVHRKYPSVCKAGLTMKLTPTSDPADFHLLDYVQCRPVADGKYAWYAKLRDRNDVGEYKLSDDVFSKPFQISCTRVTEDLKPETTSLSTIQQQFDRVDKENEQTKIYAILVACLIPLILLPAQCFYLYCYDGVKKKVVEKRKKKKPVVEAANAELVIGSKKETVAGGGETQVGGGAETVVG</sequence>
<accession>A0AAN5CHH6</accession>
<feature type="signal peptide" evidence="2">
    <location>
        <begin position="1"/>
        <end position="33"/>
    </location>
</feature>
<gene>
    <name evidence="3" type="ORF">PMAYCL1PPCAC_14496</name>
</gene>